<feature type="compositionally biased region" description="Low complexity" evidence="1">
    <location>
        <begin position="192"/>
        <end position="202"/>
    </location>
</feature>
<feature type="region of interest" description="Disordered" evidence="1">
    <location>
        <begin position="1"/>
        <end position="94"/>
    </location>
</feature>
<evidence type="ECO:0000313" key="3">
    <source>
        <dbReference type="Proteomes" id="UP000076874"/>
    </source>
</evidence>
<comment type="caution">
    <text evidence="2">The sequence shown here is derived from an EMBL/GenBank/DDBJ whole genome shotgun (WGS) entry which is preliminary data.</text>
</comment>
<keyword evidence="3" id="KW-1185">Reference proteome</keyword>
<evidence type="ECO:0000256" key="1">
    <source>
        <dbReference type="SAM" id="MobiDB-lite"/>
    </source>
</evidence>
<protein>
    <submittedName>
        <fullName evidence="2">Uncharacterized protein</fullName>
    </submittedName>
</protein>
<feature type="compositionally biased region" description="Polar residues" evidence="1">
    <location>
        <begin position="36"/>
        <end position="46"/>
    </location>
</feature>
<sequence length="246" mass="27130">MARNDNPPTWTVTRDDTARQPRSEGAITAPGDTAVQADQASHTGSTIPEGRETFRAASGRTSAPKPSNDNNNGDSDGDGGPEDNGSVSGDEHERVPCDCCTYWRDIDARGRASNAPGGSSTPAHRQMVPLRPALVRRPAYVRQSEPTFFREPVRARTRSPGRDIFRDPFPDPFPDVFRDAFPAPFQDPFPFPLSSSGRTSSGRGPGRRSRRDDYGGGFGRQVIEIEIEHDSGRDDDLDFFWPSRRR</sequence>
<evidence type="ECO:0000313" key="2">
    <source>
        <dbReference type="EMBL" id="OAA53462.1"/>
    </source>
</evidence>
<proteinExistence type="predicted"/>
<dbReference type="Proteomes" id="UP000076874">
    <property type="component" value="Unassembled WGS sequence"/>
</dbReference>
<accession>A0A167LSX1</accession>
<dbReference type="EMBL" id="AZHD01000029">
    <property type="protein sequence ID" value="OAA53462.1"/>
    <property type="molecule type" value="Genomic_DNA"/>
</dbReference>
<feature type="compositionally biased region" description="Polar residues" evidence="1">
    <location>
        <begin position="1"/>
        <end position="12"/>
    </location>
</feature>
<gene>
    <name evidence="2" type="ORF">SPI_09390</name>
</gene>
<organism evidence="2 3">
    <name type="scientific">Niveomyces insectorum RCEF 264</name>
    <dbReference type="NCBI Taxonomy" id="1081102"/>
    <lineage>
        <taxon>Eukaryota</taxon>
        <taxon>Fungi</taxon>
        <taxon>Dikarya</taxon>
        <taxon>Ascomycota</taxon>
        <taxon>Pezizomycotina</taxon>
        <taxon>Sordariomycetes</taxon>
        <taxon>Hypocreomycetidae</taxon>
        <taxon>Hypocreales</taxon>
        <taxon>Cordycipitaceae</taxon>
        <taxon>Niveomyces</taxon>
    </lineage>
</organism>
<feature type="region of interest" description="Disordered" evidence="1">
    <location>
        <begin position="187"/>
        <end position="219"/>
    </location>
</feature>
<feature type="compositionally biased region" description="Basic and acidic residues" evidence="1">
    <location>
        <begin position="13"/>
        <end position="22"/>
    </location>
</feature>
<dbReference type="AlphaFoldDB" id="A0A167LSX1"/>
<name>A0A167LSX1_9HYPO</name>
<reference evidence="2 3" key="1">
    <citation type="journal article" date="2016" name="Genome Biol. Evol.">
        <title>Divergent and convergent evolution of fungal pathogenicity.</title>
        <authorList>
            <person name="Shang Y."/>
            <person name="Xiao G."/>
            <person name="Zheng P."/>
            <person name="Cen K."/>
            <person name="Zhan S."/>
            <person name="Wang C."/>
        </authorList>
    </citation>
    <scope>NUCLEOTIDE SEQUENCE [LARGE SCALE GENOMIC DNA]</scope>
    <source>
        <strain evidence="2 3">RCEF 264</strain>
    </source>
</reference>